<evidence type="ECO:0000256" key="4">
    <source>
        <dbReference type="ARBA" id="ARBA00023136"/>
    </source>
</evidence>
<dbReference type="PANTHER" id="PTHR48022">
    <property type="entry name" value="PLASTIDIC GLUCOSE TRANSPORTER 4"/>
    <property type="match status" value="1"/>
</dbReference>
<dbReference type="AlphaFoldDB" id="A0A1Q5UJI5"/>
<comment type="subcellular location">
    <subcellularLocation>
        <location evidence="1">Membrane</location>
        <topology evidence="1">Multi-pass membrane protein</topology>
    </subcellularLocation>
</comment>
<keyword evidence="4" id="KW-0472">Membrane</keyword>
<gene>
    <name evidence="5" type="ORF">PENSUB_1751</name>
</gene>
<reference evidence="5 6" key="1">
    <citation type="submission" date="2016-10" db="EMBL/GenBank/DDBJ databases">
        <title>Genome sequence of the ascomycete fungus Penicillium subrubescens.</title>
        <authorList>
            <person name="De Vries R.P."/>
            <person name="Peng M."/>
            <person name="Dilokpimol A."/>
            <person name="Hilden K."/>
            <person name="Makela M.R."/>
            <person name="Grigoriev I."/>
            <person name="Riley R."/>
            <person name="Granchi Z."/>
        </authorList>
    </citation>
    <scope>NUCLEOTIDE SEQUENCE [LARGE SCALE GENOMIC DNA]</scope>
    <source>
        <strain evidence="5 6">CBS 132785</strain>
    </source>
</reference>
<dbReference type="GO" id="GO:0005351">
    <property type="term" value="F:carbohydrate:proton symporter activity"/>
    <property type="evidence" value="ECO:0007669"/>
    <property type="project" value="TreeGrafter"/>
</dbReference>
<dbReference type="Pfam" id="PF00083">
    <property type="entry name" value="Sugar_tr"/>
    <property type="match status" value="1"/>
</dbReference>
<evidence type="ECO:0000313" key="6">
    <source>
        <dbReference type="Proteomes" id="UP000186955"/>
    </source>
</evidence>
<dbReference type="EMBL" id="MNBE01000183">
    <property type="protein sequence ID" value="OKP12658.1"/>
    <property type="molecule type" value="Genomic_DNA"/>
</dbReference>
<dbReference type="GO" id="GO:0016020">
    <property type="term" value="C:membrane"/>
    <property type="evidence" value="ECO:0007669"/>
    <property type="project" value="UniProtKB-SubCell"/>
</dbReference>
<protein>
    <submittedName>
        <fullName evidence="5">Uncharacterized protein</fullName>
    </submittedName>
</protein>
<sequence length="153" mass="17231">MILANESPRFLAIKTPDKALIVLSKLRELPFDHPYVRNEMQGILVGLKEERSLVSSTSWLTLIKEAFTVKSYFPRTFLCIKLMMWSNLTGTKAMTDYSPTIFKTAGLSGSSVSQFATGIYGLSLEDLNELFAQNDIRARFTPSRLTIIEADQD</sequence>
<dbReference type="InterPro" id="IPR050360">
    <property type="entry name" value="MFS_Sugar_Transporters"/>
</dbReference>
<dbReference type="InterPro" id="IPR036259">
    <property type="entry name" value="MFS_trans_sf"/>
</dbReference>
<dbReference type="Proteomes" id="UP000186955">
    <property type="component" value="Unassembled WGS sequence"/>
</dbReference>
<evidence type="ECO:0000256" key="2">
    <source>
        <dbReference type="ARBA" id="ARBA00022692"/>
    </source>
</evidence>
<accession>A0A1Q5UJI5</accession>
<comment type="caution">
    <text evidence="5">The sequence shown here is derived from an EMBL/GenBank/DDBJ whole genome shotgun (WGS) entry which is preliminary data.</text>
</comment>
<evidence type="ECO:0000256" key="1">
    <source>
        <dbReference type="ARBA" id="ARBA00004141"/>
    </source>
</evidence>
<dbReference type="InterPro" id="IPR005828">
    <property type="entry name" value="MFS_sugar_transport-like"/>
</dbReference>
<dbReference type="Gene3D" id="1.20.1250.20">
    <property type="entry name" value="MFS general substrate transporter like domains"/>
    <property type="match status" value="1"/>
</dbReference>
<evidence type="ECO:0000313" key="5">
    <source>
        <dbReference type="EMBL" id="OKP12658.1"/>
    </source>
</evidence>
<keyword evidence="6" id="KW-1185">Reference proteome</keyword>
<organism evidence="5 6">
    <name type="scientific">Penicillium subrubescens</name>
    <dbReference type="NCBI Taxonomy" id="1316194"/>
    <lineage>
        <taxon>Eukaryota</taxon>
        <taxon>Fungi</taxon>
        <taxon>Dikarya</taxon>
        <taxon>Ascomycota</taxon>
        <taxon>Pezizomycotina</taxon>
        <taxon>Eurotiomycetes</taxon>
        <taxon>Eurotiomycetidae</taxon>
        <taxon>Eurotiales</taxon>
        <taxon>Aspergillaceae</taxon>
        <taxon>Penicillium</taxon>
    </lineage>
</organism>
<proteinExistence type="predicted"/>
<evidence type="ECO:0000256" key="3">
    <source>
        <dbReference type="ARBA" id="ARBA00022989"/>
    </source>
</evidence>
<keyword evidence="3" id="KW-1133">Transmembrane helix</keyword>
<name>A0A1Q5UJI5_9EURO</name>
<dbReference type="PANTHER" id="PTHR48022:SF2">
    <property type="entry name" value="PLASTIDIC GLUCOSE TRANSPORTER 4"/>
    <property type="match status" value="1"/>
</dbReference>
<keyword evidence="2" id="KW-0812">Transmembrane</keyword>